<feature type="domain" description="ABM" evidence="1">
    <location>
        <begin position="53"/>
        <end position="142"/>
    </location>
</feature>
<dbReference type="InterPro" id="IPR007138">
    <property type="entry name" value="ABM_dom"/>
</dbReference>
<accession>A0A6N7YMA8</accession>
<evidence type="ECO:0000259" key="1">
    <source>
        <dbReference type="PROSITE" id="PS51725"/>
    </source>
</evidence>
<name>A0A6N7YMA8_9PSEU</name>
<comment type="caution">
    <text evidence="2">The sequence shown here is derived from an EMBL/GenBank/DDBJ whole genome shotgun (WGS) entry which is preliminary data.</text>
</comment>
<reference evidence="2 3" key="1">
    <citation type="submission" date="2019-11" db="EMBL/GenBank/DDBJ databases">
        <title>Draft genome of Amycolatopsis RM579.</title>
        <authorList>
            <person name="Duangmal K."/>
            <person name="Mingma R."/>
        </authorList>
    </citation>
    <scope>NUCLEOTIDE SEQUENCE [LARGE SCALE GENOMIC DNA]</scope>
    <source>
        <strain evidence="2 3">RM579</strain>
    </source>
</reference>
<keyword evidence="3" id="KW-1185">Reference proteome</keyword>
<evidence type="ECO:0000313" key="2">
    <source>
        <dbReference type="EMBL" id="MTD52998.1"/>
    </source>
</evidence>
<gene>
    <name evidence="2" type="ORF">GKO32_03260</name>
</gene>
<dbReference type="Gene3D" id="3.30.70.100">
    <property type="match status" value="1"/>
</dbReference>
<sequence>MGREFLRRPDRGCRDSRRSRPACFSGCLADGFSRTRKGTAARRVRLGGCQMSIVELVTMRAKPGHEDYLGRTLPKGLAVLAEAEGCLGTAVMRCIERPDEFVLRIEWVSVAAHEDFRAAPEFAHYRAPFADHLAEVVGFAHYTRI</sequence>
<dbReference type="SUPFAM" id="SSF54909">
    <property type="entry name" value="Dimeric alpha+beta barrel"/>
    <property type="match status" value="1"/>
</dbReference>
<dbReference type="AlphaFoldDB" id="A0A6N7YMA8"/>
<dbReference type="EMBL" id="WMBA01000003">
    <property type="protein sequence ID" value="MTD52998.1"/>
    <property type="molecule type" value="Genomic_DNA"/>
</dbReference>
<dbReference type="Pfam" id="PF03992">
    <property type="entry name" value="ABM"/>
    <property type="match status" value="1"/>
</dbReference>
<dbReference type="Proteomes" id="UP000440096">
    <property type="component" value="Unassembled WGS sequence"/>
</dbReference>
<dbReference type="OrthoDB" id="9798157at2"/>
<evidence type="ECO:0000313" key="3">
    <source>
        <dbReference type="Proteomes" id="UP000440096"/>
    </source>
</evidence>
<dbReference type="PROSITE" id="PS51725">
    <property type="entry name" value="ABM"/>
    <property type="match status" value="1"/>
</dbReference>
<dbReference type="InterPro" id="IPR011008">
    <property type="entry name" value="Dimeric_a/b-barrel"/>
</dbReference>
<protein>
    <recommendedName>
        <fullName evidence="1">ABM domain-containing protein</fullName>
    </recommendedName>
</protein>
<proteinExistence type="predicted"/>
<organism evidence="2 3">
    <name type="scientific">Amycolatopsis pithecellobii</name>
    <dbReference type="NCBI Taxonomy" id="664692"/>
    <lineage>
        <taxon>Bacteria</taxon>
        <taxon>Bacillati</taxon>
        <taxon>Actinomycetota</taxon>
        <taxon>Actinomycetes</taxon>
        <taxon>Pseudonocardiales</taxon>
        <taxon>Pseudonocardiaceae</taxon>
        <taxon>Amycolatopsis</taxon>
    </lineage>
</organism>